<evidence type="ECO:0000313" key="4">
    <source>
        <dbReference type="Proteomes" id="UP000060345"/>
    </source>
</evidence>
<dbReference type="Pfam" id="PF09820">
    <property type="entry name" value="AAA-ATPase_like"/>
    <property type="match status" value="1"/>
</dbReference>
<dbReference type="Proteomes" id="UP000060345">
    <property type="component" value="Chromosome 1"/>
</dbReference>
<dbReference type="Pfam" id="PF08011">
    <property type="entry name" value="PDDEXK_9"/>
    <property type="match status" value="1"/>
</dbReference>
<dbReference type="RefSeq" id="WP_025078439.1">
    <property type="nucleotide sequence ID" value="NZ_BAKO01000015.1"/>
</dbReference>
<accession>A0A0K1NIX9</accession>
<dbReference type="KEGG" id="pfus:ADJ77_02015"/>
<organism evidence="2 4">
    <name type="scientific">Prevotella fusca JCM 17724</name>
    <dbReference type="NCBI Taxonomy" id="1236517"/>
    <lineage>
        <taxon>Bacteria</taxon>
        <taxon>Pseudomonadati</taxon>
        <taxon>Bacteroidota</taxon>
        <taxon>Bacteroidia</taxon>
        <taxon>Bacteroidales</taxon>
        <taxon>Prevotellaceae</taxon>
        <taxon>Prevotella</taxon>
    </lineage>
</organism>
<protein>
    <submittedName>
        <fullName evidence="2">AAA family ATPase</fullName>
    </submittedName>
    <submittedName>
        <fullName evidence="3">ATP-binding protein</fullName>
    </submittedName>
</protein>
<dbReference type="EMBL" id="CP072370">
    <property type="protein sequence ID" value="QUB87600.1"/>
    <property type="molecule type" value="Genomic_DNA"/>
</dbReference>
<reference evidence="2 4" key="1">
    <citation type="submission" date="2015-07" db="EMBL/GenBank/DDBJ databases">
        <authorList>
            <person name="Noorani M."/>
        </authorList>
    </citation>
    <scope>NUCLEOTIDE SEQUENCE [LARGE SCALE GENOMIC DNA]</scope>
    <source>
        <strain evidence="2 4">W1435</strain>
    </source>
</reference>
<keyword evidence="3" id="KW-0547">Nucleotide-binding</keyword>
<feature type="domain" description="AAA-ATPase-like" evidence="1">
    <location>
        <begin position="4"/>
        <end position="200"/>
    </location>
</feature>
<dbReference type="SUPFAM" id="SSF52540">
    <property type="entry name" value="P-loop containing nucleoside triphosphate hydrolases"/>
    <property type="match status" value="1"/>
</dbReference>
<dbReference type="Proteomes" id="UP000682005">
    <property type="component" value="Chromosome 1"/>
</dbReference>
<dbReference type="OrthoDB" id="9776605at2"/>
<evidence type="ECO:0000259" key="1">
    <source>
        <dbReference type="Pfam" id="PF09820"/>
    </source>
</evidence>
<gene>
    <name evidence="2" type="ORF">ADJ77_02015</name>
    <name evidence="3" type="ORF">J5A51_09160</name>
</gene>
<dbReference type="InterPro" id="IPR012547">
    <property type="entry name" value="PDDEXK_9"/>
</dbReference>
<dbReference type="PANTHER" id="PTHR34825">
    <property type="entry name" value="CONSERVED PROTEIN, WITH A WEAK D-GALACTARATE DEHYDRATASE/ALTRONATE HYDROLASE DOMAIN"/>
    <property type="match status" value="1"/>
</dbReference>
<sequence length="516" mass="59970">MKYPIGIQSYESLREENYVYVDKTEMIFELAKRGKYYFLSRPRRFGKSLLVSTIEAYFSGRKELFKGLAIDELETKWECHPVLHLDLNTERYNTVESLTDKLEANLNDWEQLYGKNPVAKSFATRFEYVIRYAYEKTGHSVVILVDEYDKPMLQAIGNEELQNEYRGILKGFYGALKSQDRYIRFALLTGVTKFGKVSVFSDLNNLQDLSMDERYQALCGMTEDEVVRYFGEPIRALAVKNKQSEEETLARLKKRYDGYHFVENGIGIYNPFSLLNTFERLQFGSYWFETGTPTYLVELLKRDDYVLPHLTEEVSTADVLNSIDVVSNNPIPVIYQSGYLTIKEYDAEFGEYTLGFPNEEVEEGFMRYLLPYYTGLHDVATPFSMSQFIGDLRSGRPEQFMQRMAALFADTDYKIVGNSELYFQNAFYLVAKMMGFYTKVERTTSNGRMDLTIETKDYVYIVEFKLDGSADAALQQIDEKGYDKPFSMDKRRLYKIGVNFSLEKRCIDAWKIAPAV</sequence>
<dbReference type="AlphaFoldDB" id="A0A0K1NIX9"/>
<name>A0A0K1NIX9_9BACT</name>
<evidence type="ECO:0000313" key="5">
    <source>
        <dbReference type="Proteomes" id="UP000682005"/>
    </source>
</evidence>
<proteinExistence type="predicted"/>
<dbReference type="PANTHER" id="PTHR34825:SF1">
    <property type="entry name" value="AAA-ATPASE-LIKE DOMAIN-CONTAINING PROTEIN"/>
    <property type="match status" value="1"/>
</dbReference>
<dbReference type="EMBL" id="CP012074">
    <property type="protein sequence ID" value="AKU68641.1"/>
    <property type="molecule type" value="Genomic_DNA"/>
</dbReference>
<evidence type="ECO:0000313" key="3">
    <source>
        <dbReference type="EMBL" id="QUB87600.1"/>
    </source>
</evidence>
<dbReference type="InterPro" id="IPR027417">
    <property type="entry name" value="P-loop_NTPase"/>
</dbReference>
<keyword evidence="5" id="KW-1185">Reference proteome</keyword>
<dbReference type="eggNOG" id="COG1672">
    <property type="taxonomic scope" value="Bacteria"/>
</dbReference>
<reference evidence="3 5" key="2">
    <citation type="submission" date="2021-03" db="EMBL/GenBank/DDBJ databases">
        <title>Human Oral Microbial Genomes.</title>
        <authorList>
            <person name="Johnston C.D."/>
            <person name="Chen T."/>
            <person name="Dewhirst F.E."/>
        </authorList>
    </citation>
    <scope>NUCLEOTIDE SEQUENCE [LARGE SCALE GENOMIC DNA]</scope>
    <source>
        <strain evidence="3 5">W1435</strain>
    </source>
</reference>
<dbReference type="GO" id="GO:0005524">
    <property type="term" value="F:ATP binding"/>
    <property type="evidence" value="ECO:0007669"/>
    <property type="project" value="UniProtKB-KW"/>
</dbReference>
<dbReference type="STRING" id="1236517.ADJ77_02015"/>
<evidence type="ECO:0000313" key="2">
    <source>
        <dbReference type="EMBL" id="AKU68641.1"/>
    </source>
</evidence>
<keyword evidence="3" id="KW-0067">ATP-binding</keyword>
<dbReference type="InterPro" id="IPR018631">
    <property type="entry name" value="AAA-ATPase-like_dom"/>
</dbReference>